<protein>
    <submittedName>
        <fullName evidence="10">L,D-transpeptidase</fullName>
    </submittedName>
</protein>
<dbReference type="RefSeq" id="WP_194947619.1">
    <property type="nucleotide sequence ID" value="NZ_JACBGI020000002.1"/>
</dbReference>
<keyword evidence="8" id="KW-0732">Signal</keyword>
<gene>
    <name evidence="10" type="ORF">H8792_002780</name>
</gene>
<organism evidence="10 11">
    <name type="scientific">Thiomicrorhabdus heinhorstiae</name>
    <dbReference type="NCBI Taxonomy" id="2748010"/>
    <lineage>
        <taxon>Bacteria</taxon>
        <taxon>Pseudomonadati</taxon>
        <taxon>Pseudomonadota</taxon>
        <taxon>Gammaproteobacteria</taxon>
        <taxon>Thiotrichales</taxon>
        <taxon>Piscirickettsiaceae</taxon>
        <taxon>Thiomicrorhabdus</taxon>
    </lineage>
</organism>
<keyword evidence="11" id="KW-1185">Reference proteome</keyword>
<accession>A0ABS0BZ58</accession>
<dbReference type="Pfam" id="PF03734">
    <property type="entry name" value="YkuD"/>
    <property type="match status" value="1"/>
</dbReference>
<feature type="active site" description="Nucleophile" evidence="7">
    <location>
        <position position="250"/>
    </location>
</feature>
<comment type="pathway">
    <text evidence="1 7">Cell wall biogenesis; peptidoglycan biosynthesis.</text>
</comment>
<evidence type="ECO:0000256" key="6">
    <source>
        <dbReference type="ARBA" id="ARBA00023316"/>
    </source>
</evidence>
<dbReference type="EMBL" id="JACBGI020000002">
    <property type="protein sequence ID" value="MBF6057256.1"/>
    <property type="molecule type" value="Genomic_DNA"/>
</dbReference>
<feature type="domain" description="L,D-TPase catalytic" evidence="9">
    <location>
        <begin position="138"/>
        <end position="276"/>
    </location>
</feature>
<keyword evidence="4 7" id="KW-0133">Cell shape</keyword>
<proteinExistence type="inferred from homology"/>
<evidence type="ECO:0000256" key="4">
    <source>
        <dbReference type="ARBA" id="ARBA00022960"/>
    </source>
</evidence>
<dbReference type="InterPro" id="IPR005490">
    <property type="entry name" value="LD_TPept_cat_dom"/>
</dbReference>
<evidence type="ECO:0000256" key="2">
    <source>
        <dbReference type="ARBA" id="ARBA00005992"/>
    </source>
</evidence>
<evidence type="ECO:0000256" key="5">
    <source>
        <dbReference type="ARBA" id="ARBA00022984"/>
    </source>
</evidence>
<reference evidence="10 11" key="1">
    <citation type="submission" date="2020-06" db="EMBL/GenBank/DDBJ databases">
        <authorList>
            <person name="Scott K."/>
        </authorList>
    </citation>
    <scope>NUCLEOTIDE SEQUENCE [LARGE SCALE GENOMIC DNA]</scope>
    <source>
        <strain evidence="10 11">HH1</strain>
    </source>
</reference>
<sequence length="365" mass="41249">MKNKLGKRFRLRAGLLSMAISSLLHSVPASADDVAAAEQNLLSGLESIQGLALDKALSHFEELSDQYPKYKLAQLMKADLLALKAGDTQLMDEIRKRYANEVAKLEDEARVRWDFAQSAMREAPGLDKYVLKSAGQSHLLIVSLNESRLYLYERNAKTGHMQRVADYYVTIGRKGSGKQKEGDLRTPLGVYHVVDLLPGAMLPDLYGVGALPLNYPNKWDRSQGKTGSGIWLHGVPSDTYTRAPRASRGCVVLNNNAMQKLLSDYKLSYATPVVIVDEDKQAFSFSDDKKVVLKEVKAWLSDHYAKVPWKSVSVYRYPNEKNLFYVTFPSHNKTELVHQFWQRDPEGDWRMVLQSEEPVQVKTRV</sequence>
<dbReference type="PROSITE" id="PS52029">
    <property type="entry name" value="LD_TPASE"/>
    <property type="match status" value="1"/>
</dbReference>
<evidence type="ECO:0000256" key="7">
    <source>
        <dbReference type="PROSITE-ProRule" id="PRU01373"/>
    </source>
</evidence>
<name>A0ABS0BZ58_9GAMM</name>
<dbReference type="Proteomes" id="UP001193680">
    <property type="component" value="Unassembled WGS sequence"/>
</dbReference>
<evidence type="ECO:0000256" key="8">
    <source>
        <dbReference type="SAM" id="SignalP"/>
    </source>
</evidence>
<feature type="chain" id="PRO_5046462941" evidence="8">
    <location>
        <begin position="32"/>
        <end position="365"/>
    </location>
</feature>
<dbReference type="SUPFAM" id="SSF141523">
    <property type="entry name" value="L,D-transpeptidase catalytic domain-like"/>
    <property type="match status" value="1"/>
</dbReference>
<dbReference type="Gene3D" id="2.40.440.10">
    <property type="entry name" value="L,D-transpeptidase catalytic domain-like"/>
    <property type="match status" value="1"/>
</dbReference>
<evidence type="ECO:0000259" key="9">
    <source>
        <dbReference type="PROSITE" id="PS52029"/>
    </source>
</evidence>
<feature type="active site" description="Proton donor/acceptor" evidence="7">
    <location>
        <position position="233"/>
    </location>
</feature>
<comment type="caution">
    <text evidence="10">The sequence shown here is derived from an EMBL/GenBank/DDBJ whole genome shotgun (WGS) entry which is preliminary data.</text>
</comment>
<dbReference type="PANTHER" id="PTHR36699">
    <property type="entry name" value="LD-TRANSPEPTIDASE"/>
    <property type="match status" value="1"/>
</dbReference>
<dbReference type="InterPro" id="IPR038063">
    <property type="entry name" value="Transpep_catalytic_dom"/>
</dbReference>
<reference evidence="10 11" key="2">
    <citation type="submission" date="2020-11" db="EMBL/GenBank/DDBJ databases">
        <title>Sulfur oxidizing isolate from Hospital Hole Sinkhole.</title>
        <authorList>
            <person name="Scott K.M."/>
        </authorList>
    </citation>
    <scope>NUCLEOTIDE SEQUENCE [LARGE SCALE GENOMIC DNA]</scope>
    <source>
        <strain evidence="10 11">HH1</strain>
    </source>
</reference>
<evidence type="ECO:0000313" key="10">
    <source>
        <dbReference type="EMBL" id="MBF6057256.1"/>
    </source>
</evidence>
<keyword evidence="6 7" id="KW-0961">Cell wall biogenesis/degradation</keyword>
<evidence type="ECO:0000256" key="3">
    <source>
        <dbReference type="ARBA" id="ARBA00022679"/>
    </source>
</evidence>
<feature type="signal peptide" evidence="8">
    <location>
        <begin position="1"/>
        <end position="31"/>
    </location>
</feature>
<comment type="similarity">
    <text evidence="2">Belongs to the YkuD family.</text>
</comment>
<keyword evidence="3" id="KW-0808">Transferase</keyword>
<evidence type="ECO:0000256" key="1">
    <source>
        <dbReference type="ARBA" id="ARBA00004752"/>
    </source>
</evidence>
<dbReference type="CDD" id="cd16913">
    <property type="entry name" value="YkuD_like"/>
    <property type="match status" value="1"/>
</dbReference>
<keyword evidence="5 7" id="KW-0573">Peptidoglycan synthesis</keyword>
<dbReference type="PANTHER" id="PTHR36699:SF1">
    <property type="entry name" value="L,D-TRANSPEPTIDASE YAFK-RELATED"/>
    <property type="match status" value="1"/>
</dbReference>
<evidence type="ECO:0000313" key="11">
    <source>
        <dbReference type="Proteomes" id="UP001193680"/>
    </source>
</evidence>